<accession>A0A7X0HB30</accession>
<protein>
    <submittedName>
        <fullName evidence="8">Membrane protein</fullName>
    </submittedName>
</protein>
<evidence type="ECO:0000256" key="5">
    <source>
        <dbReference type="ARBA" id="ARBA00023136"/>
    </source>
</evidence>
<evidence type="ECO:0000256" key="7">
    <source>
        <dbReference type="SAM" id="Phobius"/>
    </source>
</evidence>
<dbReference type="Pfam" id="PF03631">
    <property type="entry name" value="Virul_fac_BrkB"/>
    <property type="match status" value="1"/>
</dbReference>
<dbReference type="GO" id="GO:0005886">
    <property type="term" value="C:plasma membrane"/>
    <property type="evidence" value="ECO:0007669"/>
    <property type="project" value="UniProtKB-SubCell"/>
</dbReference>
<feature type="transmembrane region" description="Helical" evidence="7">
    <location>
        <begin position="200"/>
        <end position="224"/>
    </location>
</feature>
<keyword evidence="5 7" id="KW-0472">Membrane</keyword>
<evidence type="ECO:0000256" key="2">
    <source>
        <dbReference type="ARBA" id="ARBA00022475"/>
    </source>
</evidence>
<keyword evidence="4 7" id="KW-1133">Transmembrane helix</keyword>
<evidence type="ECO:0000313" key="8">
    <source>
        <dbReference type="EMBL" id="MBB6434304.1"/>
    </source>
</evidence>
<feature type="transmembrane region" description="Helical" evidence="7">
    <location>
        <begin position="20"/>
        <end position="42"/>
    </location>
</feature>
<keyword evidence="9" id="KW-1185">Reference proteome</keyword>
<feature type="transmembrane region" description="Helical" evidence="7">
    <location>
        <begin position="169"/>
        <end position="188"/>
    </location>
</feature>
<feature type="transmembrane region" description="Helical" evidence="7">
    <location>
        <begin position="81"/>
        <end position="103"/>
    </location>
</feature>
<dbReference type="EMBL" id="JACHEM010000002">
    <property type="protein sequence ID" value="MBB6434304.1"/>
    <property type="molecule type" value="Genomic_DNA"/>
</dbReference>
<dbReference type="PANTHER" id="PTHR30213:SF0">
    <property type="entry name" value="UPF0761 MEMBRANE PROTEIN YIHY"/>
    <property type="match status" value="1"/>
</dbReference>
<feature type="transmembrane region" description="Helical" evidence="7">
    <location>
        <begin position="124"/>
        <end position="149"/>
    </location>
</feature>
<gene>
    <name evidence="8" type="ORF">HNQ79_000752</name>
</gene>
<evidence type="ECO:0000256" key="6">
    <source>
        <dbReference type="SAM" id="MobiDB-lite"/>
    </source>
</evidence>
<evidence type="ECO:0000313" key="9">
    <source>
        <dbReference type="Proteomes" id="UP000540423"/>
    </source>
</evidence>
<feature type="compositionally biased region" description="Basic and acidic residues" evidence="6">
    <location>
        <begin position="284"/>
        <end position="297"/>
    </location>
</feature>
<feature type="transmembrane region" description="Helical" evidence="7">
    <location>
        <begin position="236"/>
        <end position="257"/>
    </location>
</feature>
<comment type="subcellular location">
    <subcellularLocation>
        <location evidence="1">Cell membrane</location>
        <topology evidence="1">Multi-pass membrane protein</topology>
    </subcellularLocation>
</comment>
<organism evidence="8 9">
    <name type="scientific">Streptomyces candidus</name>
    <dbReference type="NCBI Taxonomy" id="67283"/>
    <lineage>
        <taxon>Bacteria</taxon>
        <taxon>Bacillati</taxon>
        <taxon>Actinomycetota</taxon>
        <taxon>Actinomycetes</taxon>
        <taxon>Kitasatosporales</taxon>
        <taxon>Streptomycetaceae</taxon>
        <taxon>Streptomyces</taxon>
    </lineage>
</organism>
<dbReference type="InterPro" id="IPR017039">
    <property type="entry name" value="Virul_fac_BrkB"/>
</dbReference>
<evidence type="ECO:0000256" key="1">
    <source>
        <dbReference type="ARBA" id="ARBA00004651"/>
    </source>
</evidence>
<evidence type="ECO:0000256" key="3">
    <source>
        <dbReference type="ARBA" id="ARBA00022692"/>
    </source>
</evidence>
<sequence length="309" mass="33256">MKRTLSEFKRDELADRAAALTYYGVLALFPALLVLVSLLGIAGKETTQTVLDNLQKLVPGAARDVLTNAVTQLQSSSGTGWVVAIVGLLAALWSASGYIAAFIRASNAVYDVPEGRPAWKVLPVRVGLTLVLMVLACASALIVVLSGGIARQIGTALGIGDTAMTVWSIAKWPVLVLLVTIMLALLYWAAPNAKGRGFKFVSLGSLLALLIWMLASAAFAFYVANFGSYNKTYGTLAGVIIFLVWLWITNLAILLGLEFDAEMARERAVIGGHPQTEEPYVTPRDTRKWTDADRKAMGDTGPADPRWDE</sequence>
<feature type="region of interest" description="Disordered" evidence="6">
    <location>
        <begin position="274"/>
        <end position="309"/>
    </location>
</feature>
<dbReference type="Proteomes" id="UP000540423">
    <property type="component" value="Unassembled WGS sequence"/>
</dbReference>
<keyword evidence="3 7" id="KW-0812">Transmembrane</keyword>
<keyword evidence="2" id="KW-1003">Cell membrane</keyword>
<dbReference type="PIRSF" id="PIRSF035875">
    <property type="entry name" value="RNase_BN"/>
    <property type="match status" value="1"/>
</dbReference>
<name>A0A7X0HB30_9ACTN</name>
<evidence type="ECO:0000256" key="4">
    <source>
        <dbReference type="ARBA" id="ARBA00022989"/>
    </source>
</evidence>
<dbReference type="AlphaFoldDB" id="A0A7X0HB30"/>
<dbReference type="PANTHER" id="PTHR30213">
    <property type="entry name" value="INNER MEMBRANE PROTEIN YHJD"/>
    <property type="match status" value="1"/>
</dbReference>
<reference evidence="8 9" key="1">
    <citation type="submission" date="2020-08" db="EMBL/GenBank/DDBJ databases">
        <title>Genomic Encyclopedia of Type Strains, Phase IV (KMG-IV): sequencing the most valuable type-strain genomes for metagenomic binning, comparative biology and taxonomic classification.</title>
        <authorList>
            <person name="Goeker M."/>
        </authorList>
    </citation>
    <scope>NUCLEOTIDE SEQUENCE [LARGE SCALE GENOMIC DNA]</scope>
    <source>
        <strain evidence="8 9">DSM 40141</strain>
    </source>
</reference>
<proteinExistence type="predicted"/>
<dbReference type="NCBIfam" id="TIGR00765">
    <property type="entry name" value="yihY_not_rbn"/>
    <property type="match status" value="1"/>
</dbReference>
<comment type="caution">
    <text evidence="8">The sequence shown here is derived from an EMBL/GenBank/DDBJ whole genome shotgun (WGS) entry which is preliminary data.</text>
</comment>